<dbReference type="InterPro" id="IPR008620">
    <property type="entry name" value="FixH"/>
</dbReference>
<dbReference type="EMBL" id="VNHX01000030">
    <property type="protein sequence ID" value="TYP88709.1"/>
    <property type="molecule type" value="Genomic_DNA"/>
</dbReference>
<name>A0A5S5D234_9SPHI</name>
<keyword evidence="1" id="KW-0472">Membrane</keyword>
<dbReference type="RefSeq" id="WP_148910189.1">
    <property type="nucleotide sequence ID" value="NZ_VNHX01000030.1"/>
</dbReference>
<gene>
    <name evidence="2" type="ORF">BC792_13010</name>
</gene>
<reference evidence="2 3" key="1">
    <citation type="submission" date="2019-07" db="EMBL/GenBank/DDBJ databases">
        <title>Genomic Encyclopedia of Archaeal and Bacterial Type Strains, Phase II (KMG-II): from individual species to whole genera.</title>
        <authorList>
            <person name="Goeker M."/>
        </authorList>
    </citation>
    <scope>NUCLEOTIDE SEQUENCE [LARGE SCALE GENOMIC DNA]</scope>
    <source>
        <strain evidence="2 3">DSM 18850</strain>
    </source>
</reference>
<feature type="transmembrane region" description="Helical" evidence="1">
    <location>
        <begin position="6"/>
        <end position="26"/>
    </location>
</feature>
<dbReference type="AlphaFoldDB" id="A0A5S5D234"/>
<dbReference type="Pfam" id="PF05751">
    <property type="entry name" value="FixH"/>
    <property type="match status" value="1"/>
</dbReference>
<comment type="caution">
    <text evidence="2">The sequence shown here is derived from an EMBL/GenBank/DDBJ whole genome shotgun (WGS) entry which is preliminary data.</text>
</comment>
<sequence length="139" mass="16071">MNWGLKVVIGLSTFIAFIAGACLYMVKSDKDSLEDPNYYQNSLTYDEVYSSMQNLIDDRAIPSVQVLRDTLFIDFKTANNRGELIFKRPSDDQLDMSLPFETQKHYRLSVSGYARGSWRLGIKWSTADKTYISEHNLYF</sequence>
<keyword evidence="1" id="KW-0812">Transmembrane</keyword>
<dbReference type="PROSITE" id="PS51257">
    <property type="entry name" value="PROKAR_LIPOPROTEIN"/>
    <property type="match status" value="1"/>
</dbReference>
<keyword evidence="3" id="KW-1185">Reference proteome</keyword>
<organism evidence="2 3">
    <name type="scientific">Sphingobacterium allocomposti</name>
    <dbReference type="NCBI Taxonomy" id="415956"/>
    <lineage>
        <taxon>Bacteria</taxon>
        <taxon>Pseudomonadati</taxon>
        <taxon>Bacteroidota</taxon>
        <taxon>Sphingobacteriia</taxon>
        <taxon>Sphingobacteriales</taxon>
        <taxon>Sphingobacteriaceae</taxon>
        <taxon>Sphingobacterium</taxon>
    </lineage>
</organism>
<evidence type="ECO:0000313" key="2">
    <source>
        <dbReference type="EMBL" id="TYP88709.1"/>
    </source>
</evidence>
<keyword evidence="1" id="KW-1133">Transmembrane helix</keyword>
<evidence type="ECO:0000313" key="3">
    <source>
        <dbReference type="Proteomes" id="UP000325105"/>
    </source>
</evidence>
<dbReference type="OrthoDB" id="1493774at2"/>
<proteinExistence type="predicted"/>
<evidence type="ECO:0000256" key="1">
    <source>
        <dbReference type="SAM" id="Phobius"/>
    </source>
</evidence>
<protein>
    <submittedName>
        <fullName evidence="2">FixH protein</fullName>
    </submittedName>
</protein>
<accession>A0A5S5D234</accession>
<dbReference type="Proteomes" id="UP000325105">
    <property type="component" value="Unassembled WGS sequence"/>
</dbReference>